<accession>A9DE39</accession>
<organism evidence="2 3">
    <name type="scientific">Shewanella benthica KT99</name>
    <dbReference type="NCBI Taxonomy" id="314608"/>
    <lineage>
        <taxon>Bacteria</taxon>
        <taxon>Pseudomonadati</taxon>
        <taxon>Pseudomonadota</taxon>
        <taxon>Gammaproteobacteria</taxon>
        <taxon>Alteromonadales</taxon>
        <taxon>Shewanellaceae</taxon>
        <taxon>Shewanella</taxon>
    </lineage>
</organism>
<dbReference type="RefSeq" id="WP_005500667.1">
    <property type="nucleotide sequence ID" value="NZ_ABIC01000026.1"/>
</dbReference>
<reference evidence="2 3" key="1">
    <citation type="submission" date="2007-10" db="EMBL/GenBank/DDBJ databases">
        <authorList>
            <person name="Yayanos A."/>
            <person name="Ferriera S."/>
            <person name="Johnson J."/>
            <person name="Kravitz S."/>
            <person name="Halpern A."/>
            <person name="Remington K."/>
            <person name="Beeson K."/>
            <person name="Tran B."/>
            <person name="Rogers Y.-H."/>
            <person name="Friedman R."/>
            <person name="Venter J.C."/>
        </authorList>
    </citation>
    <scope>NUCLEOTIDE SEQUENCE [LARGE SCALE GENOMIC DNA]</scope>
    <source>
        <strain evidence="2 3">KT99</strain>
    </source>
</reference>
<dbReference type="AlphaFoldDB" id="A9DE39"/>
<feature type="compositionally biased region" description="Low complexity" evidence="1">
    <location>
        <begin position="47"/>
        <end position="63"/>
    </location>
</feature>
<dbReference type="EMBL" id="ABIC01000026">
    <property type="protein sequence ID" value="EDQ00091.1"/>
    <property type="molecule type" value="Genomic_DNA"/>
</dbReference>
<gene>
    <name evidence="2" type="ORF">KT99_19309</name>
</gene>
<comment type="caution">
    <text evidence="2">The sequence shown here is derived from an EMBL/GenBank/DDBJ whole genome shotgun (WGS) entry which is preliminary data.</text>
</comment>
<evidence type="ECO:0000256" key="1">
    <source>
        <dbReference type="SAM" id="MobiDB-lite"/>
    </source>
</evidence>
<sequence>MTKSTLISITLVAAAVVAAIGYQSFTSEPESVEAIALTSPVAQQAQASAKPVAPVSMSAPSASETVSGSAATDLVASPDAKPSAVNDPSHPPRQAPNANRAPRSAPNANPEYAHHPRPGTEQPVSAPVSMPSQAPVK</sequence>
<keyword evidence="3" id="KW-1185">Reference proteome</keyword>
<evidence type="ECO:0000313" key="3">
    <source>
        <dbReference type="Proteomes" id="UP000005839"/>
    </source>
</evidence>
<dbReference type="Proteomes" id="UP000005839">
    <property type="component" value="Unassembled WGS sequence"/>
</dbReference>
<protein>
    <submittedName>
        <fullName evidence="2">Uncharacterized protein</fullName>
    </submittedName>
</protein>
<name>A9DE39_9GAMM</name>
<proteinExistence type="predicted"/>
<evidence type="ECO:0000313" key="2">
    <source>
        <dbReference type="EMBL" id="EDQ00091.1"/>
    </source>
</evidence>
<feature type="region of interest" description="Disordered" evidence="1">
    <location>
        <begin position="40"/>
        <end position="137"/>
    </location>
</feature>
<feature type="compositionally biased region" description="Low complexity" evidence="1">
    <location>
        <begin position="95"/>
        <end position="110"/>
    </location>
</feature>